<evidence type="ECO:0000313" key="6">
    <source>
        <dbReference type="EMBL" id="MBP2293178.1"/>
    </source>
</evidence>
<keyword evidence="4" id="KW-0804">Transcription</keyword>
<protein>
    <submittedName>
        <fullName evidence="6">Molybdate transport repressor ModE-like protein</fullName>
    </submittedName>
</protein>
<comment type="caution">
    <text evidence="6">The sequence shown here is derived from an EMBL/GenBank/DDBJ whole genome shotgun (WGS) entry which is preliminary data.</text>
</comment>
<comment type="similarity">
    <text evidence="1">Belongs to the LysR transcriptional regulatory family.</text>
</comment>
<keyword evidence="2" id="KW-0805">Transcription regulation</keyword>
<organism evidence="6 7">
    <name type="scientific">Azospirillum rugosum</name>
    <dbReference type="NCBI Taxonomy" id="416170"/>
    <lineage>
        <taxon>Bacteria</taxon>
        <taxon>Pseudomonadati</taxon>
        <taxon>Pseudomonadota</taxon>
        <taxon>Alphaproteobacteria</taxon>
        <taxon>Rhodospirillales</taxon>
        <taxon>Azospirillaceae</taxon>
        <taxon>Azospirillum</taxon>
    </lineage>
</organism>
<keyword evidence="7" id="KW-1185">Reference proteome</keyword>
<evidence type="ECO:0000256" key="2">
    <source>
        <dbReference type="ARBA" id="ARBA00023015"/>
    </source>
</evidence>
<dbReference type="Gene3D" id="3.40.190.290">
    <property type="match status" value="1"/>
</dbReference>
<sequence>MTVQKRSALPAASMDWDDLRVFLELARAGSLSAAARALGLSHATVGRRIAALEATLGRPLVDRRSDGYGLTADGEAVRALAEGMDERALTILRRAGHEEGLAGTVRLTMTQALADRFLVPRLAPLRARHPALDLEVIADNRSLSLARREADLAIRLARPQSGELFARRLATIGYALYAAPGAPDALVGFDEALADLPEAAWLARHAGGRRIAFRSNSVQAQLAAAKGGFGAALLPCWLAAEEAGLKRLPAPGSPLGSPLGPPLAREAWLVVHRDRKDVPRVRAVIDHIVELFEAERALLAGEG</sequence>
<dbReference type="PROSITE" id="PS50931">
    <property type="entry name" value="HTH_LYSR"/>
    <property type="match status" value="1"/>
</dbReference>
<dbReference type="Pfam" id="PF00126">
    <property type="entry name" value="HTH_1"/>
    <property type="match status" value="1"/>
</dbReference>
<dbReference type="PANTHER" id="PTHR30579:SF3">
    <property type="entry name" value="TRANSCRIPTIONAL REGULATORY PROTEIN"/>
    <property type="match status" value="1"/>
</dbReference>
<dbReference type="Proteomes" id="UP000781958">
    <property type="component" value="Unassembled WGS sequence"/>
</dbReference>
<evidence type="ECO:0000256" key="4">
    <source>
        <dbReference type="ARBA" id="ARBA00023163"/>
    </source>
</evidence>
<dbReference type="InterPro" id="IPR036388">
    <property type="entry name" value="WH-like_DNA-bd_sf"/>
</dbReference>
<dbReference type="SUPFAM" id="SSF46785">
    <property type="entry name" value="Winged helix' DNA-binding domain"/>
    <property type="match status" value="1"/>
</dbReference>
<name>A0ABS4SKU4_9PROT</name>
<evidence type="ECO:0000256" key="3">
    <source>
        <dbReference type="ARBA" id="ARBA00023125"/>
    </source>
</evidence>
<dbReference type="InterPro" id="IPR000847">
    <property type="entry name" value="LysR_HTH_N"/>
</dbReference>
<dbReference type="InterPro" id="IPR036390">
    <property type="entry name" value="WH_DNA-bd_sf"/>
</dbReference>
<gene>
    <name evidence="6" type="ORF">J2851_002960</name>
</gene>
<dbReference type="Gene3D" id="1.10.10.10">
    <property type="entry name" value="Winged helix-like DNA-binding domain superfamily/Winged helix DNA-binding domain"/>
    <property type="match status" value="1"/>
</dbReference>
<evidence type="ECO:0000256" key="1">
    <source>
        <dbReference type="ARBA" id="ARBA00009437"/>
    </source>
</evidence>
<keyword evidence="3" id="KW-0238">DNA-binding</keyword>
<proteinExistence type="inferred from homology"/>
<dbReference type="PANTHER" id="PTHR30579">
    <property type="entry name" value="TRANSCRIPTIONAL REGULATOR"/>
    <property type="match status" value="1"/>
</dbReference>
<evidence type="ECO:0000259" key="5">
    <source>
        <dbReference type="PROSITE" id="PS50931"/>
    </source>
</evidence>
<feature type="domain" description="HTH lysR-type" evidence="5">
    <location>
        <begin position="14"/>
        <end position="71"/>
    </location>
</feature>
<dbReference type="Pfam" id="PF03466">
    <property type="entry name" value="LysR_substrate"/>
    <property type="match status" value="1"/>
</dbReference>
<dbReference type="RefSeq" id="WP_209767025.1">
    <property type="nucleotide sequence ID" value="NZ_JAGINP010000009.1"/>
</dbReference>
<evidence type="ECO:0000313" key="7">
    <source>
        <dbReference type="Proteomes" id="UP000781958"/>
    </source>
</evidence>
<dbReference type="SUPFAM" id="SSF53850">
    <property type="entry name" value="Periplasmic binding protein-like II"/>
    <property type="match status" value="1"/>
</dbReference>
<dbReference type="InterPro" id="IPR005119">
    <property type="entry name" value="LysR_subst-bd"/>
</dbReference>
<dbReference type="InterPro" id="IPR050176">
    <property type="entry name" value="LTTR"/>
</dbReference>
<dbReference type="EMBL" id="JAGINP010000009">
    <property type="protein sequence ID" value="MBP2293178.1"/>
    <property type="molecule type" value="Genomic_DNA"/>
</dbReference>
<reference evidence="6 7" key="1">
    <citation type="submission" date="2021-03" db="EMBL/GenBank/DDBJ databases">
        <title>Genomic Encyclopedia of Type Strains, Phase III (KMG-III): the genomes of soil and plant-associated and newly described type strains.</title>
        <authorList>
            <person name="Whitman W."/>
        </authorList>
    </citation>
    <scope>NUCLEOTIDE SEQUENCE [LARGE SCALE GENOMIC DNA]</scope>
    <source>
        <strain evidence="6 7">IMMIB AFH-6</strain>
    </source>
</reference>
<accession>A0ABS4SKU4</accession>